<evidence type="ECO:0000256" key="1">
    <source>
        <dbReference type="SAM" id="MobiDB-lite"/>
    </source>
</evidence>
<gene>
    <name evidence="2" type="ORF">C6N75_06600</name>
</gene>
<evidence type="ECO:0008006" key="4">
    <source>
        <dbReference type="Google" id="ProtNLM"/>
    </source>
</evidence>
<dbReference type="EMBL" id="PVLV01000087">
    <property type="protein sequence ID" value="PRH79986.1"/>
    <property type="molecule type" value="Genomic_DNA"/>
</dbReference>
<comment type="caution">
    <text evidence="2">The sequence shown here is derived from an EMBL/GenBank/DDBJ whole genome shotgun (WGS) entry which is preliminary data.</text>
</comment>
<keyword evidence="3" id="KW-1185">Reference proteome</keyword>
<name>A0A2S9PZY6_9ACTN</name>
<evidence type="ECO:0000313" key="2">
    <source>
        <dbReference type="EMBL" id="PRH79986.1"/>
    </source>
</evidence>
<reference evidence="2 3" key="1">
    <citation type="submission" date="2018-03" db="EMBL/GenBank/DDBJ databases">
        <title>Novel Streptomyces sp. from soil.</title>
        <authorList>
            <person name="Tan G.Y.A."/>
            <person name="Lee Z.Y."/>
        </authorList>
    </citation>
    <scope>NUCLEOTIDE SEQUENCE [LARGE SCALE GENOMIC DNA]</scope>
    <source>
        <strain evidence="2 3">ST5x</strain>
    </source>
</reference>
<feature type="compositionally biased region" description="Low complexity" evidence="1">
    <location>
        <begin position="46"/>
        <end position="55"/>
    </location>
</feature>
<protein>
    <recommendedName>
        <fullName evidence="4">Secreted protein</fullName>
    </recommendedName>
</protein>
<sequence>MEQTPVRTRAFARFLPPPAVCGFLLLLGVVFTGAYAAGTAVGPVAPGIVGPASPGSGQGGATPGHHSGGH</sequence>
<dbReference type="AlphaFoldDB" id="A0A2S9PZY6"/>
<organism evidence="2 3">
    <name type="scientific">Streptomyces solincola</name>
    <dbReference type="NCBI Taxonomy" id="2100817"/>
    <lineage>
        <taxon>Bacteria</taxon>
        <taxon>Bacillati</taxon>
        <taxon>Actinomycetota</taxon>
        <taxon>Actinomycetes</taxon>
        <taxon>Kitasatosporales</taxon>
        <taxon>Streptomycetaceae</taxon>
        <taxon>Streptomyces</taxon>
    </lineage>
</organism>
<proteinExistence type="predicted"/>
<dbReference type="RefSeq" id="WP_105867902.1">
    <property type="nucleotide sequence ID" value="NZ_PVLV01000087.1"/>
</dbReference>
<feature type="region of interest" description="Disordered" evidence="1">
    <location>
        <begin position="46"/>
        <end position="70"/>
    </location>
</feature>
<dbReference type="Proteomes" id="UP000239322">
    <property type="component" value="Unassembled WGS sequence"/>
</dbReference>
<evidence type="ECO:0000313" key="3">
    <source>
        <dbReference type="Proteomes" id="UP000239322"/>
    </source>
</evidence>
<accession>A0A2S9PZY6</accession>